<name>D8Q9X0_SCHCM</name>
<dbReference type="AlphaFoldDB" id="D8Q9X0"/>
<accession>D8Q9X0</accession>
<proteinExistence type="predicted"/>
<dbReference type="FunCoup" id="D8Q9X0">
    <property type="interactions" value="428"/>
</dbReference>
<dbReference type="InterPro" id="IPR027417">
    <property type="entry name" value="P-loop_NTPase"/>
</dbReference>
<sequence length="342" mass="37985">MAPLPKSVEIIAEHVLTQLTNSKNRPLFVALQGPQGSGKSYTADLLAAHLSAPPHALRVAQLSIDDLYLPHDALVALAKTGNPLWRGRGQPGTHDVELGVQLLTKLKEGKEKVELPRFEKSLFNGEGDRLPMDGTGPVVQPPVDVVLLEGWCTGFYPITIEELEQRWDSHWREERVRLGLEDNELGTMDHVIAINDALKKYVKLWEFFDVFVQLVPAPTEASPYAVIYKWRLEQEHNMKAKNGGKGMTDEAVKKFVDRYIPGYVFFSDGVTDGLVGRVEGVDVPLKADNAPAKATETLPTPTDAPSEDDDKPRQPTHPPSWRGRGLRLIIAPDRSVVGMEHF</sequence>
<dbReference type="SUPFAM" id="SSF52540">
    <property type="entry name" value="P-loop containing nucleoside triphosphate hydrolases"/>
    <property type="match status" value="1"/>
</dbReference>
<dbReference type="RefSeq" id="XP_003030205.1">
    <property type="nucleotide sequence ID" value="XM_003030159.1"/>
</dbReference>
<evidence type="ECO:0000256" key="1">
    <source>
        <dbReference type="SAM" id="MobiDB-lite"/>
    </source>
</evidence>
<reference evidence="2 3" key="1">
    <citation type="journal article" date="2010" name="Nat. Biotechnol.">
        <title>Genome sequence of the model mushroom Schizophyllum commune.</title>
        <authorList>
            <person name="Ohm R.A."/>
            <person name="de Jong J.F."/>
            <person name="Lugones L.G."/>
            <person name="Aerts A."/>
            <person name="Kothe E."/>
            <person name="Stajich J.E."/>
            <person name="de Vries R.P."/>
            <person name="Record E."/>
            <person name="Levasseur A."/>
            <person name="Baker S.E."/>
            <person name="Bartholomew K.A."/>
            <person name="Coutinho P.M."/>
            <person name="Erdmann S."/>
            <person name="Fowler T.J."/>
            <person name="Gathman A.C."/>
            <person name="Lombard V."/>
            <person name="Henrissat B."/>
            <person name="Knabe N."/>
            <person name="Kuees U."/>
            <person name="Lilly W.W."/>
            <person name="Lindquist E."/>
            <person name="Lucas S."/>
            <person name="Magnuson J.K."/>
            <person name="Piumi F."/>
            <person name="Raudaskoski M."/>
            <person name="Salamov A."/>
            <person name="Schmutz J."/>
            <person name="Schwarze F.W.M.R."/>
            <person name="vanKuyk P.A."/>
            <person name="Horton J.S."/>
            <person name="Grigoriev I.V."/>
            <person name="Woesten H.A.B."/>
        </authorList>
    </citation>
    <scope>NUCLEOTIDE SEQUENCE [LARGE SCALE GENOMIC DNA]</scope>
    <source>
        <strain evidence="3">H4-8 / FGSC 9210</strain>
    </source>
</reference>
<evidence type="ECO:0008006" key="4">
    <source>
        <dbReference type="Google" id="ProtNLM"/>
    </source>
</evidence>
<dbReference type="OrthoDB" id="347435at2759"/>
<dbReference type="EMBL" id="GL377308">
    <property type="protein sequence ID" value="EFI95302.1"/>
    <property type="molecule type" value="Genomic_DNA"/>
</dbReference>
<feature type="region of interest" description="Disordered" evidence="1">
    <location>
        <begin position="288"/>
        <end position="325"/>
    </location>
</feature>
<dbReference type="STRING" id="578458.D8Q9X0"/>
<protein>
    <recommendedName>
        <fullName evidence="4">Phosphoribulokinase/uridine kinase domain-containing protein</fullName>
    </recommendedName>
</protein>
<keyword evidence="3" id="KW-1185">Reference proteome</keyword>
<dbReference type="PANTHER" id="PTHR10285">
    <property type="entry name" value="URIDINE KINASE"/>
    <property type="match status" value="1"/>
</dbReference>
<evidence type="ECO:0000313" key="2">
    <source>
        <dbReference type="EMBL" id="EFI95302.1"/>
    </source>
</evidence>
<dbReference type="Proteomes" id="UP000007431">
    <property type="component" value="Unassembled WGS sequence"/>
</dbReference>
<dbReference type="InParanoid" id="D8Q9X0"/>
<dbReference type="OMA" id="FWRSLHP"/>
<organism evidence="3">
    <name type="scientific">Schizophyllum commune (strain H4-8 / FGSC 9210)</name>
    <name type="common">Split gill fungus</name>
    <dbReference type="NCBI Taxonomy" id="578458"/>
    <lineage>
        <taxon>Eukaryota</taxon>
        <taxon>Fungi</taxon>
        <taxon>Dikarya</taxon>
        <taxon>Basidiomycota</taxon>
        <taxon>Agaricomycotina</taxon>
        <taxon>Agaricomycetes</taxon>
        <taxon>Agaricomycetidae</taxon>
        <taxon>Agaricales</taxon>
        <taxon>Schizophyllaceae</taxon>
        <taxon>Schizophyllum</taxon>
    </lineage>
</organism>
<gene>
    <name evidence="2" type="ORF">SCHCODRAFT_69125</name>
</gene>
<dbReference type="VEuPathDB" id="FungiDB:SCHCODRAFT_02631280"/>
<dbReference type="KEGG" id="scm:SCHCO_02631280"/>
<evidence type="ECO:0000313" key="3">
    <source>
        <dbReference type="Proteomes" id="UP000007431"/>
    </source>
</evidence>
<dbReference type="Gene3D" id="3.40.50.300">
    <property type="entry name" value="P-loop containing nucleotide triphosphate hydrolases"/>
    <property type="match status" value="1"/>
</dbReference>
<dbReference type="eggNOG" id="KOG2878">
    <property type="taxonomic scope" value="Eukaryota"/>
</dbReference>
<dbReference type="GeneID" id="9588489"/>
<dbReference type="HOGENOM" id="CLU_056986_1_0_1"/>